<feature type="compositionally biased region" description="Low complexity" evidence="1">
    <location>
        <begin position="489"/>
        <end position="525"/>
    </location>
</feature>
<feature type="compositionally biased region" description="Low complexity" evidence="1">
    <location>
        <begin position="640"/>
        <end position="661"/>
    </location>
</feature>
<protein>
    <recommendedName>
        <fullName evidence="2">DUF7514 domain-containing protein</fullName>
    </recommendedName>
</protein>
<evidence type="ECO:0000313" key="3">
    <source>
        <dbReference type="EMBL" id="KAL1901396.1"/>
    </source>
</evidence>
<dbReference type="PANTHER" id="PTHR39611">
    <property type="entry name" value="HYDROXYPROLINE-RICH GLYCOPROTEIN DZ-HRGP-RELATED"/>
    <property type="match status" value="1"/>
</dbReference>
<feature type="compositionally biased region" description="Basic and acidic residues" evidence="1">
    <location>
        <begin position="353"/>
        <end position="379"/>
    </location>
</feature>
<feature type="region of interest" description="Disordered" evidence="1">
    <location>
        <begin position="268"/>
        <end position="540"/>
    </location>
</feature>
<feature type="compositionally biased region" description="Polar residues" evidence="1">
    <location>
        <begin position="30"/>
        <end position="67"/>
    </location>
</feature>
<evidence type="ECO:0000259" key="2">
    <source>
        <dbReference type="Pfam" id="PF24355"/>
    </source>
</evidence>
<accession>A0ABR3ZL54</accession>
<feature type="compositionally biased region" description="Low complexity" evidence="1">
    <location>
        <begin position="277"/>
        <end position="304"/>
    </location>
</feature>
<keyword evidence="4" id="KW-1185">Reference proteome</keyword>
<dbReference type="Proteomes" id="UP001583186">
    <property type="component" value="Unassembled WGS sequence"/>
</dbReference>
<dbReference type="EMBL" id="JAWCUI010000007">
    <property type="protein sequence ID" value="KAL1901396.1"/>
    <property type="molecule type" value="Genomic_DNA"/>
</dbReference>
<name>A0ABR3ZL54_9PEZI</name>
<feature type="region of interest" description="Disordered" evidence="1">
    <location>
        <begin position="584"/>
        <end position="661"/>
    </location>
</feature>
<dbReference type="InterPro" id="IPR055936">
    <property type="entry name" value="DUF7514"/>
</dbReference>
<feature type="domain" description="DUF7514" evidence="2">
    <location>
        <begin position="83"/>
        <end position="252"/>
    </location>
</feature>
<comment type="caution">
    <text evidence="3">The sequence shown here is derived from an EMBL/GenBank/DDBJ whole genome shotgun (WGS) entry which is preliminary data.</text>
</comment>
<dbReference type="PANTHER" id="PTHR39611:SF2">
    <property type="entry name" value="HYDROXYPROLINE-RICH GLYCOPROTEIN DZ-HRGP"/>
    <property type="match status" value="1"/>
</dbReference>
<evidence type="ECO:0000256" key="1">
    <source>
        <dbReference type="SAM" id="MobiDB-lite"/>
    </source>
</evidence>
<sequence length="704" mass="78516">MERRSTVHFDDEEPAPNEAPKPSTPVEAKSLNNTKMSAHGSNRSASQSSTREVTTPEATTKPTQSSLKVYNTKELTAVDKKWGRLFEMDNQPTERFREVMHSLSRYIIGAFPSSENIVLVPAKLASFYNFHSVDSDPFCYKLIFQSGERDLNRRVAELYQDLGCSYHLVQASPGLQPRVPGLTPDGFTRWMALHLQAFPDGVSQRLDRVISDFPLDAVSPLDGRTERLPKQLSRYLLPRVPDGRIRSLLQQAVKRHFGESALLAFSFPDEKSGRPAPYTSQSCPSSPSSRSLPLPSSPSASTPTVFQAGYRDSHGHRASDPGTVSHTSEEKVVPPTHRRHASYPGSQSGSRRSSSELLHDRRESREYDRDREREREDRRHRSPSRPRSSRHQSSSRHDSPAVAASTERKEEVVRRSHSSRQHSLRGEEKHHHRSESHDSRRRSSSRSSYADLPTRSSSCLVTGSSNTSSSSSSSSRNKYPPSPLSTVHPSSRSRSRSTTPASRDGSRPPATAATATNTSARRAPSPKIHHSARASLPEIHYTDRRWQSSVMRDGDRDLARDAMEHSAEINRRASYYGPPPALAMAEEEARRAKAREHGPGHRMKRRASSGEEQNYRLYGSPVSRESEAKPVVHTQIKTDVSSTPRSSSSSSPRVYPTRPPVSLAATVTSLEDEQARLVNEDEGTQSDQTWEDYLQANPRVASVA</sequence>
<feature type="compositionally biased region" description="Basic residues" evidence="1">
    <location>
        <begin position="380"/>
        <end position="394"/>
    </location>
</feature>
<evidence type="ECO:0000313" key="4">
    <source>
        <dbReference type="Proteomes" id="UP001583186"/>
    </source>
</evidence>
<dbReference type="Pfam" id="PF24355">
    <property type="entry name" value="DUF7514"/>
    <property type="match status" value="1"/>
</dbReference>
<feature type="compositionally biased region" description="Low complexity" evidence="1">
    <location>
        <begin position="456"/>
        <end position="475"/>
    </location>
</feature>
<organism evidence="3 4">
    <name type="scientific">Sporothrix stenoceras</name>
    <dbReference type="NCBI Taxonomy" id="5173"/>
    <lineage>
        <taxon>Eukaryota</taxon>
        <taxon>Fungi</taxon>
        <taxon>Dikarya</taxon>
        <taxon>Ascomycota</taxon>
        <taxon>Pezizomycotina</taxon>
        <taxon>Sordariomycetes</taxon>
        <taxon>Sordariomycetidae</taxon>
        <taxon>Ophiostomatales</taxon>
        <taxon>Ophiostomataceae</taxon>
        <taxon>Sporothrix</taxon>
    </lineage>
</organism>
<feature type="region of interest" description="Disordered" evidence="1">
    <location>
        <begin position="1"/>
        <end position="67"/>
    </location>
</feature>
<proteinExistence type="predicted"/>
<feature type="region of interest" description="Disordered" evidence="1">
    <location>
        <begin position="677"/>
        <end position="704"/>
    </location>
</feature>
<gene>
    <name evidence="3" type="ORF">Sste5346_001801</name>
</gene>
<feature type="compositionally biased region" description="Basic and acidic residues" evidence="1">
    <location>
        <begin position="587"/>
        <end position="599"/>
    </location>
</feature>
<feature type="compositionally biased region" description="Basic residues" evidence="1">
    <location>
        <begin position="430"/>
        <end position="444"/>
    </location>
</feature>
<reference evidence="3 4" key="1">
    <citation type="journal article" date="2024" name="IMA Fungus">
        <title>IMA Genome - F19 : A genome assembly and annotation guide to empower mycologists, including annotated draft genome sequences of Ceratocystis pirilliformis, Diaporthe australafricana, Fusarium ophioides, Paecilomyces lecythidis, and Sporothrix stenoceras.</title>
        <authorList>
            <person name="Aylward J."/>
            <person name="Wilson A.M."/>
            <person name="Visagie C.M."/>
            <person name="Spraker J."/>
            <person name="Barnes I."/>
            <person name="Buitendag C."/>
            <person name="Ceriani C."/>
            <person name="Del Mar Angel L."/>
            <person name="du Plessis D."/>
            <person name="Fuchs T."/>
            <person name="Gasser K."/>
            <person name="Kramer D."/>
            <person name="Li W."/>
            <person name="Munsamy K."/>
            <person name="Piso A."/>
            <person name="Price J.L."/>
            <person name="Sonnekus B."/>
            <person name="Thomas C."/>
            <person name="van der Nest A."/>
            <person name="van Dijk A."/>
            <person name="van Heerden A."/>
            <person name="van Vuuren N."/>
            <person name="Yilmaz N."/>
            <person name="Duong T.A."/>
            <person name="van der Merwe N.A."/>
            <person name="Wingfield M.J."/>
            <person name="Wingfield B.D."/>
        </authorList>
    </citation>
    <scope>NUCLEOTIDE SEQUENCE [LARGE SCALE GENOMIC DNA]</scope>
    <source>
        <strain evidence="3 4">CMW 5346</strain>
    </source>
</reference>